<keyword evidence="2" id="KW-0472">Membrane</keyword>
<name>A0AA40A9R3_9PEZI</name>
<keyword evidence="4" id="KW-1185">Reference proteome</keyword>
<feature type="region of interest" description="Disordered" evidence="1">
    <location>
        <begin position="1"/>
        <end position="32"/>
    </location>
</feature>
<proteinExistence type="predicted"/>
<feature type="transmembrane region" description="Helical" evidence="2">
    <location>
        <begin position="292"/>
        <end position="312"/>
    </location>
</feature>
<reference evidence="3" key="1">
    <citation type="submission" date="2023-06" db="EMBL/GenBank/DDBJ databases">
        <title>Genome-scale phylogeny and comparative genomics of the fungal order Sordariales.</title>
        <authorList>
            <consortium name="Lawrence Berkeley National Laboratory"/>
            <person name="Hensen N."/>
            <person name="Bonometti L."/>
            <person name="Westerberg I."/>
            <person name="Brannstrom I.O."/>
            <person name="Guillou S."/>
            <person name="Cros-Aarteil S."/>
            <person name="Calhoun S."/>
            <person name="Haridas S."/>
            <person name="Kuo A."/>
            <person name="Mondo S."/>
            <person name="Pangilinan J."/>
            <person name="Riley R."/>
            <person name="Labutti K."/>
            <person name="Andreopoulos B."/>
            <person name="Lipzen A."/>
            <person name="Chen C."/>
            <person name="Yanf M."/>
            <person name="Daum C."/>
            <person name="Ng V."/>
            <person name="Clum A."/>
            <person name="Steindorff A."/>
            <person name="Ohm R."/>
            <person name="Martin F."/>
            <person name="Silar P."/>
            <person name="Natvig D."/>
            <person name="Lalanne C."/>
            <person name="Gautier V."/>
            <person name="Ament-Velasquez S.L."/>
            <person name="Kruys A."/>
            <person name="Hutchinson M.I."/>
            <person name="Powell A.J."/>
            <person name="Barry K."/>
            <person name="Miller A.N."/>
            <person name="Grigoriev I.V."/>
            <person name="Debuchy R."/>
            <person name="Gladieux P."/>
            <person name="Thoren M.H."/>
            <person name="Johannesson H."/>
        </authorList>
    </citation>
    <scope>NUCLEOTIDE SEQUENCE</scope>
    <source>
        <strain evidence="3">SMH4607-1</strain>
    </source>
</reference>
<comment type="caution">
    <text evidence="3">The sequence shown here is derived from an EMBL/GenBank/DDBJ whole genome shotgun (WGS) entry which is preliminary data.</text>
</comment>
<accession>A0AA40A9R3</accession>
<evidence type="ECO:0000256" key="2">
    <source>
        <dbReference type="SAM" id="Phobius"/>
    </source>
</evidence>
<organism evidence="3 4">
    <name type="scientific">Lasiosphaeris hirsuta</name>
    <dbReference type="NCBI Taxonomy" id="260670"/>
    <lineage>
        <taxon>Eukaryota</taxon>
        <taxon>Fungi</taxon>
        <taxon>Dikarya</taxon>
        <taxon>Ascomycota</taxon>
        <taxon>Pezizomycotina</taxon>
        <taxon>Sordariomycetes</taxon>
        <taxon>Sordariomycetidae</taxon>
        <taxon>Sordariales</taxon>
        <taxon>Lasiosphaeriaceae</taxon>
        <taxon>Lasiosphaeris</taxon>
    </lineage>
</organism>
<gene>
    <name evidence="3" type="ORF">B0H67DRAFT_302033</name>
</gene>
<feature type="compositionally biased region" description="Basic and acidic residues" evidence="1">
    <location>
        <begin position="12"/>
        <end position="25"/>
    </location>
</feature>
<keyword evidence="2" id="KW-1133">Transmembrane helix</keyword>
<protein>
    <recommendedName>
        <fullName evidence="5">Transmembrane protein</fullName>
    </recommendedName>
</protein>
<keyword evidence="2" id="KW-0812">Transmembrane</keyword>
<sequence length="368" mass="40544">MGPQLPECQTSVDHDHDPHAPDAESQRSSARPLTIPEVASARMSCEEARQLLSEYTIYRCKITECSDIYEARSGEGGMTDSDISALKVFARKQDSPSPNGYSAELKMLESPQTSRSLRLFSLLLSLDHRWPESLSFPPFMGPEDEPDIQRQHPLQGPKARRRWLFHSRRRRHLTRSLGDKMAVLDWGSFCAGGAATLVIIYYGRAVAAGEQACSGPEASHSWPIPLSLVGHLAKSLSCPSLLLYMAASCIYMAVGLLHMCRPPRYWADCGIVALITSLLIGALFGSRAMLEALIAGGFLSLLCCKVLIPRILRHPKGNHSGRTENSELALTNMHTQQCLSKQGHSGSHCEASFRCDVGCKVSTPRTRR</sequence>
<feature type="transmembrane region" description="Helical" evidence="2">
    <location>
        <begin position="265"/>
        <end position="286"/>
    </location>
</feature>
<dbReference type="Proteomes" id="UP001172102">
    <property type="component" value="Unassembled WGS sequence"/>
</dbReference>
<dbReference type="AlphaFoldDB" id="A0AA40A9R3"/>
<feature type="transmembrane region" description="Helical" evidence="2">
    <location>
        <begin position="241"/>
        <end position="258"/>
    </location>
</feature>
<evidence type="ECO:0008006" key="5">
    <source>
        <dbReference type="Google" id="ProtNLM"/>
    </source>
</evidence>
<dbReference type="EMBL" id="JAUKUA010000005">
    <property type="protein sequence ID" value="KAK0711865.1"/>
    <property type="molecule type" value="Genomic_DNA"/>
</dbReference>
<evidence type="ECO:0000313" key="4">
    <source>
        <dbReference type="Proteomes" id="UP001172102"/>
    </source>
</evidence>
<evidence type="ECO:0000256" key="1">
    <source>
        <dbReference type="SAM" id="MobiDB-lite"/>
    </source>
</evidence>
<evidence type="ECO:0000313" key="3">
    <source>
        <dbReference type="EMBL" id="KAK0711865.1"/>
    </source>
</evidence>